<dbReference type="CTD" id="1950"/>
<dbReference type="Pfam" id="PF00058">
    <property type="entry name" value="Ldl_recept_b"/>
    <property type="match status" value="4"/>
</dbReference>
<sequence>MTLFLAVLLPVLFNPGLLSLLALQRRNCPDVYSIRNENTTCPSPEPFLIFSHKDAIFRIDRDGTNHRKLVSSAGKSVMLDFHYEEETVYWVDSEKGILQRVFLNGTKREVMSFVEKGISGFAIDWINKIILWANEQKGTIESTDMKGKNSRVLLHLAHPTSLAVDPVERFIFWSSGITPSGIHKATMDGARPTALFRVPAKVQTLTVDLMERRIFWIQYDAADFSSIGSCNYDSSAPHLLKYSRQYHIIGLSLFADHAYFSEWKTGTVQRVNKYTGEEIVKMSLTPSQLPPAEVKVVHSLKQPGGRTDSQSSQQELCHLNKRDCWSVCKQNSKDQQCMCSDGFALSESGTFCEDVNECALWSHGCTLGCANIPGSYYCTCPERYVLLPDLKTCHVLLPCTQNYPECSYGCTETSEGPVCFCPEGSVLKEDNKTCIGCTSPDNGGCSQICVLLSPAAWECDCFSGYNLHLDKRRCVASGPRPFLLFSNFQDIRRINFDGTDYEIVLNRQIGSVLALDYDPSENKIYFAHTALKWIERANMDGSAREKVISGDLDAPEGLAVDWINHKLYWTDKGRSLIERSDMSGLNREIVIRETIYQPREIAVHPLAKRIFWTDLGADPHIGSSSLKGTNQLVIARRGLVWPSGITIDFPAEKLYWCDAKRSVIETANLDGSNRQTLTQNEVGHPFDIAVFEDHVWFSDWAKASLMRVDKKTGKSKIRLRGNIRRPSSLVVVHPLAKPVSTFQHDEEAPQNTTALYEAFSLSSSPSGIYMQENRKETHPKHPLVAEIMVSGQDDCAVSDCDINALCVSSDDGDTCRCLEGYTGDGTSCDDVDECSIDGNLCSQNSADCVNTEGSYLCICSEGYTGDGLQCKEISIPAPVSTNYPATSGQGNFLGICLPPFDDYCLNGGVCIHFLKLQEHACTCAPGYMGERCQYRDLEWWKQRHVEAMKKHNMAVAGCVTILALLLCLVSSAAYCYRAQKLNKKNLCLTAPVVGSNSRGATFENWTPSSSRMSGFIVVKEQDDQKIHRVVDLIGCESEEQCSSLCSSHSGCAESHKYDEGARRLSEVGCSHQLFGSKTQNSHEVERHSPQHQRSSKD</sequence>
<evidence type="ECO:0000256" key="1">
    <source>
        <dbReference type="ARBA" id="ARBA00022536"/>
    </source>
</evidence>
<dbReference type="InterPro" id="IPR000152">
    <property type="entry name" value="EGF-type_Asp/Asn_hydroxyl_site"/>
</dbReference>
<feature type="transmembrane region" description="Helical" evidence="9">
    <location>
        <begin position="953"/>
        <end position="976"/>
    </location>
</feature>
<dbReference type="InParanoid" id="A0A6P8S0H1"/>
<dbReference type="InterPro" id="IPR000033">
    <property type="entry name" value="LDLR_classB_rpt"/>
</dbReference>
<dbReference type="InterPro" id="IPR011042">
    <property type="entry name" value="6-blade_b-propeller_TolB-like"/>
</dbReference>
<dbReference type="FunFam" id="2.10.25.10:FF:000254">
    <property type="entry name" value="Pro-epidermal growth factor"/>
    <property type="match status" value="1"/>
</dbReference>
<dbReference type="SMART" id="SM00179">
    <property type="entry name" value="EGF_CA"/>
    <property type="match status" value="3"/>
</dbReference>
<dbReference type="GO" id="GO:0005886">
    <property type="term" value="C:plasma membrane"/>
    <property type="evidence" value="ECO:0007669"/>
    <property type="project" value="TreeGrafter"/>
</dbReference>
<dbReference type="KEGG" id="gsh:117365240"/>
<dbReference type="GO" id="GO:0005509">
    <property type="term" value="F:calcium ion binding"/>
    <property type="evidence" value="ECO:0007669"/>
    <property type="project" value="InterPro"/>
</dbReference>
<dbReference type="Pfam" id="PF07645">
    <property type="entry name" value="EGF_CA"/>
    <property type="match status" value="2"/>
</dbReference>
<keyword evidence="9" id="KW-1133">Transmembrane helix</keyword>
<keyword evidence="9" id="KW-0472">Membrane</keyword>
<dbReference type="GO" id="GO:0042813">
    <property type="term" value="F:Wnt receptor activity"/>
    <property type="evidence" value="ECO:0007669"/>
    <property type="project" value="TreeGrafter"/>
</dbReference>
<dbReference type="FunFam" id="2.120.10.30:FF:000241">
    <property type="entry name" value="Low-density lipoprotein receptor-related protein 6"/>
    <property type="match status" value="1"/>
</dbReference>
<keyword evidence="3" id="KW-0677">Repeat</keyword>
<feature type="disulfide bond" evidence="6">
    <location>
        <begin position="923"/>
        <end position="932"/>
    </location>
</feature>
<dbReference type="GO" id="GO:0060070">
    <property type="term" value="P:canonical Wnt signaling pathway"/>
    <property type="evidence" value="ECO:0007669"/>
    <property type="project" value="TreeGrafter"/>
</dbReference>
<evidence type="ECO:0000313" key="12">
    <source>
        <dbReference type="Proteomes" id="UP000515159"/>
    </source>
</evidence>
<dbReference type="PANTHER" id="PTHR46513">
    <property type="entry name" value="VITELLOGENIN RECEPTOR-LIKE PROTEIN-RELATED-RELATED"/>
    <property type="match status" value="1"/>
</dbReference>
<evidence type="ECO:0000256" key="3">
    <source>
        <dbReference type="ARBA" id="ARBA00022737"/>
    </source>
</evidence>
<dbReference type="InterPro" id="IPR049883">
    <property type="entry name" value="NOTCH1_EGF-like"/>
</dbReference>
<dbReference type="GO" id="GO:0008284">
    <property type="term" value="P:positive regulation of cell population proliferation"/>
    <property type="evidence" value="ECO:0007669"/>
    <property type="project" value="TreeGrafter"/>
</dbReference>
<feature type="disulfide bond" evidence="6">
    <location>
        <begin position="904"/>
        <end position="921"/>
    </location>
</feature>
<keyword evidence="4 6" id="KW-1015">Disulfide bond</keyword>
<dbReference type="PROSITE" id="PS50026">
    <property type="entry name" value="EGF_3"/>
    <property type="match status" value="3"/>
</dbReference>
<dbReference type="PANTHER" id="PTHR46513:SF5">
    <property type="entry name" value="PRO-EPIDERMAL GROWTH FACTOR"/>
    <property type="match status" value="1"/>
</dbReference>
<dbReference type="GO" id="GO:0017147">
    <property type="term" value="F:Wnt-protein binding"/>
    <property type="evidence" value="ECO:0007669"/>
    <property type="project" value="TreeGrafter"/>
</dbReference>
<dbReference type="InterPro" id="IPR018097">
    <property type="entry name" value="EGF_Ca-bd_CS"/>
</dbReference>
<dbReference type="SMART" id="SM00135">
    <property type="entry name" value="LY"/>
    <property type="match status" value="10"/>
</dbReference>
<keyword evidence="2 10" id="KW-0732">Signal</keyword>
<evidence type="ECO:0000256" key="2">
    <source>
        <dbReference type="ARBA" id="ARBA00022729"/>
    </source>
</evidence>
<evidence type="ECO:0000256" key="9">
    <source>
        <dbReference type="SAM" id="Phobius"/>
    </source>
</evidence>
<evidence type="ECO:0000256" key="8">
    <source>
        <dbReference type="SAM" id="MobiDB-lite"/>
    </source>
</evidence>
<keyword evidence="1 6" id="KW-0245">EGF-like domain</keyword>
<dbReference type="GeneID" id="117365240"/>
<dbReference type="FunFam" id="2.10.25.10:FF:000010">
    <property type="entry name" value="Pro-epidermal growth factor"/>
    <property type="match status" value="1"/>
</dbReference>
<feature type="domain" description="EGF-like" evidence="11">
    <location>
        <begin position="892"/>
        <end position="933"/>
    </location>
</feature>
<organism evidence="12 13">
    <name type="scientific">Geotrypetes seraphini</name>
    <name type="common">Gaboon caecilian</name>
    <name type="synonym">Caecilia seraphini</name>
    <dbReference type="NCBI Taxonomy" id="260995"/>
    <lineage>
        <taxon>Eukaryota</taxon>
        <taxon>Metazoa</taxon>
        <taxon>Chordata</taxon>
        <taxon>Craniata</taxon>
        <taxon>Vertebrata</taxon>
        <taxon>Euteleostomi</taxon>
        <taxon>Amphibia</taxon>
        <taxon>Gymnophiona</taxon>
        <taxon>Geotrypetes</taxon>
    </lineage>
</organism>
<evidence type="ECO:0000256" key="10">
    <source>
        <dbReference type="SAM" id="SignalP"/>
    </source>
</evidence>
<feature type="domain" description="EGF-like" evidence="11">
    <location>
        <begin position="830"/>
        <end position="871"/>
    </location>
</feature>
<dbReference type="InterPro" id="IPR000742">
    <property type="entry name" value="EGF"/>
</dbReference>
<dbReference type="InterPro" id="IPR001881">
    <property type="entry name" value="EGF-like_Ca-bd_dom"/>
</dbReference>
<dbReference type="PROSITE" id="PS01187">
    <property type="entry name" value="EGF_CA"/>
    <property type="match status" value="2"/>
</dbReference>
<evidence type="ECO:0000256" key="5">
    <source>
        <dbReference type="ARBA" id="ARBA00023180"/>
    </source>
</evidence>
<dbReference type="SUPFAM" id="SSF57184">
    <property type="entry name" value="Growth factor receptor domain"/>
    <property type="match status" value="1"/>
</dbReference>
<dbReference type="InterPro" id="IPR009030">
    <property type="entry name" value="Growth_fac_rcpt_cys_sf"/>
</dbReference>
<dbReference type="GO" id="GO:0007173">
    <property type="term" value="P:epidermal growth factor receptor signaling pathway"/>
    <property type="evidence" value="ECO:0007669"/>
    <property type="project" value="TreeGrafter"/>
</dbReference>
<gene>
    <name evidence="13" type="primary">EGF</name>
</gene>
<dbReference type="Gene3D" id="2.10.25.10">
    <property type="entry name" value="Laminin"/>
    <property type="match status" value="6"/>
</dbReference>
<feature type="region of interest" description="Disordered" evidence="8">
    <location>
        <begin position="1075"/>
        <end position="1097"/>
    </location>
</feature>
<protein>
    <submittedName>
        <fullName evidence="13">Pro-epidermal growth factor isoform X1</fullName>
    </submittedName>
</protein>
<keyword evidence="12" id="KW-1185">Reference proteome</keyword>
<dbReference type="SUPFAM" id="SSF57196">
    <property type="entry name" value="EGF/Laminin"/>
    <property type="match status" value="3"/>
</dbReference>
<feature type="signal peptide" evidence="10">
    <location>
        <begin position="1"/>
        <end position="19"/>
    </location>
</feature>
<keyword evidence="5" id="KW-0325">Glycoprotein</keyword>
<keyword evidence="9" id="KW-0812">Transmembrane</keyword>
<dbReference type="OrthoDB" id="4062651at2759"/>
<dbReference type="Gene3D" id="2.120.10.30">
    <property type="entry name" value="TolB, C-terminal domain"/>
    <property type="match status" value="2"/>
</dbReference>
<dbReference type="Proteomes" id="UP000515159">
    <property type="component" value="Chromosome 1"/>
</dbReference>
<dbReference type="FunFam" id="2.10.25.10:FF:000038">
    <property type="entry name" value="Fibrillin 2"/>
    <property type="match status" value="1"/>
</dbReference>
<accession>A0A6P8S0H1</accession>
<feature type="repeat" description="LDL-receptor class B" evidence="7">
    <location>
        <begin position="522"/>
        <end position="564"/>
    </location>
</feature>
<dbReference type="PROSITE" id="PS51120">
    <property type="entry name" value="LDLRB"/>
    <property type="match status" value="4"/>
</dbReference>
<dbReference type="FunFam" id="2.120.10.30:FF:000036">
    <property type="entry name" value="Pro-epidermal growth factor"/>
    <property type="match status" value="1"/>
</dbReference>
<feature type="chain" id="PRO_5027946780" evidence="10">
    <location>
        <begin position="20"/>
        <end position="1097"/>
    </location>
</feature>
<dbReference type="CDD" id="cd00054">
    <property type="entry name" value="EGF_CA"/>
    <property type="match status" value="1"/>
</dbReference>
<feature type="domain" description="EGF-like" evidence="11">
    <location>
        <begin position="791"/>
        <end position="829"/>
    </location>
</feature>
<evidence type="ECO:0000256" key="6">
    <source>
        <dbReference type="PROSITE-ProRule" id="PRU00076"/>
    </source>
</evidence>
<evidence type="ECO:0000313" key="13">
    <source>
        <dbReference type="RefSeq" id="XP_033811299.1"/>
    </source>
</evidence>
<dbReference type="RefSeq" id="XP_033811299.1">
    <property type="nucleotide sequence ID" value="XM_033955408.1"/>
</dbReference>
<evidence type="ECO:0000256" key="4">
    <source>
        <dbReference type="ARBA" id="ARBA00023157"/>
    </source>
</evidence>
<reference evidence="13" key="1">
    <citation type="submission" date="2025-08" db="UniProtKB">
        <authorList>
            <consortium name="RefSeq"/>
        </authorList>
    </citation>
    <scope>IDENTIFICATION</scope>
</reference>
<dbReference type="AlphaFoldDB" id="A0A6P8S0H1"/>
<dbReference type="FunCoup" id="A0A6P8S0H1">
    <property type="interactions" value="1040"/>
</dbReference>
<dbReference type="GO" id="GO:0043410">
    <property type="term" value="P:positive regulation of MAPK cascade"/>
    <property type="evidence" value="ECO:0007669"/>
    <property type="project" value="TreeGrafter"/>
</dbReference>
<dbReference type="SMART" id="SM00181">
    <property type="entry name" value="EGF"/>
    <property type="match status" value="7"/>
</dbReference>
<evidence type="ECO:0000259" key="11">
    <source>
        <dbReference type="PROSITE" id="PS50026"/>
    </source>
</evidence>
<dbReference type="PROSITE" id="PS00022">
    <property type="entry name" value="EGF_1"/>
    <property type="match status" value="1"/>
</dbReference>
<feature type="compositionally biased region" description="Basic and acidic residues" evidence="8">
    <location>
        <begin position="1080"/>
        <end position="1097"/>
    </location>
</feature>
<dbReference type="InterPro" id="IPR050778">
    <property type="entry name" value="Cueball_EGF_LRP_Nidogen"/>
</dbReference>
<name>A0A6P8S0H1_GEOSA</name>
<dbReference type="PROSITE" id="PS01186">
    <property type="entry name" value="EGF_2"/>
    <property type="match status" value="3"/>
</dbReference>
<proteinExistence type="predicted"/>
<comment type="caution">
    <text evidence="6">Lacks conserved residue(s) required for the propagation of feature annotation.</text>
</comment>
<dbReference type="SUPFAM" id="SSF63825">
    <property type="entry name" value="YWTD domain"/>
    <property type="match status" value="2"/>
</dbReference>
<dbReference type="PROSITE" id="PS00010">
    <property type="entry name" value="ASX_HYDROXYL"/>
    <property type="match status" value="1"/>
</dbReference>
<evidence type="ECO:0000256" key="7">
    <source>
        <dbReference type="PROSITE-ProRule" id="PRU00461"/>
    </source>
</evidence>
<feature type="repeat" description="LDL-receptor class B" evidence="7">
    <location>
        <begin position="608"/>
        <end position="651"/>
    </location>
</feature>
<feature type="repeat" description="LDL-receptor class B" evidence="7">
    <location>
        <begin position="652"/>
        <end position="694"/>
    </location>
</feature>
<feature type="repeat" description="LDL-receptor class B" evidence="7">
    <location>
        <begin position="565"/>
        <end position="607"/>
    </location>
</feature>
<dbReference type="GO" id="GO:0008083">
    <property type="term" value="F:growth factor activity"/>
    <property type="evidence" value="ECO:0007669"/>
    <property type="project" value="TreeGrafter"/>
</dbReference>